<comment type="caution">
    <text evidence="2">The sequence shown here is derived from an EMBL/GenBank/DDBJ whole genome shotgun (WGS) entry which is preliminary data.</text>
</comment>
<accession>A0A398B3V6</accession>
<dbReference type="SUPFAM" id="SSF51905">
    <property type="entry name" value="FAD/NAD(P)-binding domain"/>
    <property type="match status" value="1"/>
</dbReference>
<organism evidence="2 3">
    <name type="scientific">Peribacillus asahii</name>
    <dbReference type="NCBI Taxonomy" id="228899"/>
    <lineage>
        <taxon>Bacteria</taxon>
        <taxon>Bacillati</taxon>
        <taxon>Bacillota</taxon>
        <taxon>Bacilli</taxon>
        <taxon>Bacillales</taxon>
        <taxon>Bacillaceae</taxon>
        <taxon>Peribacillus</taxon>
    </lineage>
</organism>
<dbReference type="PANTHER" id="PTHR43539:SF91">
    <property type="entry name" value="FAD-DEPENDENT URATE HYDROXYLASE"/>
    <property type="match status" value="1"/>
</dbReference>
<evidence type="ECO:0000313" key="2">
    <source>
        <dbReference type="EMBL" id="RID84522.1"/>
    </source>
</evidence>
<dbReference type="PANTHER" id="PTHR43539">
    <property type="entry name" value="FLAVIN-BINDING MONOOXYGENASE-LIKE PROTEIN (AFU_ORTHOLOGUE AFUA_4G09220)"/>
    <property type="match status" value="1"/>
</dbReference>
<dbReference type="GO" id="GO:0004497">
    <property type="term" value="F:monooxygenase activity"/>
    <property type="evidence" value="ECO:0007669"/>
    <property type="project" value="TreeGrafter"/>
</dbReference>
<dbReference type="AlphaFoldDB" id="A0A398B3V6"/>
<dbReference type="Gene3D" id="3.50.50.60">
    <property type="entry name" value="FAD/NAD(P)-binding domain"/>
    <property type="match status" value="1"/>
</dbReference>
<dbReference type="InterPro" id="IPR050982">
    <property type="entry name" value="Auxin_biosynth/cation_transpt"/>
</dbReference>
<keyword evidence="1" id="KW-0560">Oxidoreductase</keyword>
<protein>
    <submittedName>
        <fullName evidence="2">NAD(P)/FAD-dependent oxidoreductase</fullName>
    </submittedName>
</protein>
<dbReference type="InterPro" id="IPR036188">
    <property type="entry name" value="FAD/NAD-bd_sf"/>
</dbReference>
<name>A0A398B3V6_9BACI</name>
<dbReference type="Pfam" id="PF13738">
    <property type="entry name" value="Pyr_redox_3"/>
    <property type="match status" value="1"/>
</dbReference>
<dbReference type="RefSeq" id="WP_119117714.1">
    <property type="nucleotide sequence ID" value="NZ_QWVS01000024.1"/>
</dbReference>
<dbReference type="Proteomes" id="UP000266016">
    <property type="component" value="Unassembled WGS sequence"/>
</dbReference>
<evidence type="ECO:0000313" key="3">
    <source>
        <dbReference type="Proteomes" id="UP000266016"/>
    </source>
</evidence>
<evidence type="ECO:0000256" key="1">
    <source>
        <dbReference type="ARBA" id="ARBA00023002"/>
    </source>
</evidence>
<keyword evidence="3" id="KW-1185">Reference proteome</keyword>
<proteinExistence type="predicted"/>
<sequence>MGLEALNEQVKRDLSYLAFGGEDWIRPLNHSEGHVYDVVIIGGGQSGLGAAFGLMRERISNILVIDENEEGLEGPWETYARMMTLRTPKHLTSIDLGIPSLTFRSWWEAQFGSEGWEQIVKIPRSDWMNYLRWYRKVLNLPVMNEVKLKLIEPTGEGIHRLHIEGSGAPSNLLLARKVILATGIQGGGEWHVPPMISEKLPHRLYAHTSETIDFKALKDKKVGILGGGASAFDNANFALSQSVAEAHVFIRRTELPRINPIRQMEGSGIIERFHTLSDADKYAVMAHFFKHSQPPTNDTFERASSRSGFQLHIGAPWVNVEEADEGAVVTTPQGKFTFDFLIISTGLLTNPALRPELRLIENYIARWEDRYKAPEEISNPLLDAHPYLSPGFAFLSRDERNKKFLHGIFAFNYSALISCGISASALSGMKFGIPKLVSAVADQLFLDNREEILHNYFTYSELEFVGEWPQKGQALNATLASQK</sequence>
<gene>
    <name evidence="2" type="ORF">D1953_13440</name>
</gene>
<dbReference type="EMBL" id="QWVS01000024">
    <property type="protein sequence ID" value="RID84522.1"/>
    <property type="molecule type" value="Genomic_DNA"/>
</dbReference>
<dbReference type="GO" id="GO:0050660">
    <property type="term" value="F:flavin adenine dinucleotide binding"/>
    <property type="evidence" value="ECO:0007669"/>
    <property type="project" value="TreeGrafter"/>
</dbReference>
<reference evidence="2 3" key="1">
    <citation type="submission" date="2018-08" db="EMBL/GenBank/DDBJ databases">
        <title>Bacillus jemisoniae sp. nov., Bacillus chryseoplanitiae sp. nov., Bacillus resnikiae sp. nov., and Bacillus frankliniae sp. nov., isolated from Viking spacecraft and associated surfaces.</title>
        <authorList>
            <person name="Seuylemezian A."/>
            <person name="Vaishampayan P."/>
        </authorList>
    </citation>
    <scope>NUCLEOTIDE SEQUENCE [LARGE SCALE GENOMIC DNA]</scope>
    <source>
        <strain evidence="2 3">MA001</strain>
    </source>
</reference>